<dbReference type="HOGENOM" id="CLU_1677864_0_0_1"/>
<reference evidence="3" key="1">
    <citation type="journal article" date="2005" name="Nature">
        <title>Sequencing of Aspergillus nidulans and comparative analysis with A. fumigatus and A. oryzae.</title>
        <authorList>
            <person name="Galagan J.E."/>
            <person name="Calvo S.E."/>
            <person name="Cuomo C."/>
            <person name="Ma L.J."/>
            <person name="Wortman J.R."/>
            <person name="Batzoglou S."/>
            <person name="Lee S.I."/>
            <person name="Basturkmen M."/>
            <person name="Spevak C.C."/>
            <person name="Clutterbuck J."/>
            <person name="Kapitonov V."/>
            <person name="Jurka J."/>
            <person name="Scazzocchio C."/>
            <person name="Farman M."/>
            <person name="Butler J."/>
            <person name="Purcell S."/>
            <person name="Harris S."/>
            <person name="Braus G.H."/>
            <person name="Draht O."/>
            <person name="Busch S."/>
            <person name="D'Enfert C."/>
            <person name="Bouchier C."/>
            <person name="Goldman G.H."/>
            <person name="Bell-Pedersen D."/>
            <person name="Griffiths-Jones S."/>
            <person name="Doonan J.H."/>
            <person name="Yu J."/>
            <person name="Vienken K."/>
            <person name="Pain A."/>
            <person name="Freitag M."/>
            <person name="Selker E.U."/>
            <person name="Archer D.B."/>
            <person name="Penalva M.A."/>
            <person name="Oakley B.R."/>
            <person name="Momany M."/>
            <person name="Tanaka T."/>
            <person name="Kumagai T."/>
            <person name="Asai K."/>
            <person name="Machida M."/>
            <person name="Nierman W.C."/>
            <person name="Denning D.W."/>
            <person name="Caddick M."/>
            <person name="Hynes M."/>
            <person name="Paoletti M."/>
            <person name="Fischer R."/>
            <person name="Miller B."/>
            <person name="Dyer P."/>
            <person name="Sachs M.S."/>
            <person name="Osmani S.A."/>
            <person name="Birren B.W."/>
        </authorList>
    </citation>
    <scope>NUCLEOTIDE SEQUENCE [LARGE SCALE GENOMIC DNA]</scope>
    <source>
        <strain evidence="3">FGSC A4 / ATCC 38163 / CBS 112.46 / NRRL 194 / M139</strain>
    </source>
</reference>
<dbReference type="RefSeq" id="XP_661317.1">
    <property type="nucleotide sequence ID" value="XM_656225.1"/>
</dbReference>
<dbReference type="EMBL" id="BN001302">
    <property type="protein sequence ID" value="CBF75553.1"/>
    <property type="molecule type" value="Genomic_DNA"/>
</dbReference>
<protein>
    <submittedName>
        <fullName evidence="2">Uncharacterized protein</fullName>
    </submittedName>
</protein>
<evidence type="ECO:0000256" key="1">
    <source>
        <dbReference type="SAM" id="SignalP"/>
    </source>
</evidence>
<feature type="signal peptide" evidence="1">
    <location>
        <begin position="1"/>
        <end position="25"/>
    </location>
</feature>
<dbReference type="KEGG" id="ani:ANIA_03713"/>
<organism evidence="2 3">
    <name type="scientific">Emericella nidulans (strain FGSC A4 / ATCC 38163 / CBS 112.46 / NRRL 194 / M139)</name>
    <name type="common">Aspergillus nidulans</name>
    <dbReference type="NCBI Taxonomy" id="227321"/>
    <lineage>
        <taxon>Eukaryota</taxon>
        <taxon>Fungi</taxon>
        <taxon>Dikarya</taxon>
        <taxon>Ascomycota</taxon>
        <taxon>Pezizomycotina</taxon>
        <taxon>Eurotiomycetes</taxon>
        <taxon>Eurotiomycetidae</taxon>
        <taxon>Eurotiales</taxon>
        <taxon>Aspergillaceae</taxon>
        <taxon>Aspergillus</taxon>
        <taxon>Aspergillus subgen. Nidulantes</taxon>
    </lineage>
</organism>
<accession>C8V7J3</accession>
<accession>Q5B6W7</accession>
<dbReference type="GeneID" id="2873123"/>
<dbReference type="AlphaFoldDB" id="Q5B6W7"/>
<evidence type="ECO:0000313" key="3">
    <source>
        <dbReference type="Proteomes" id="UP000000560"/>
    </source>
</evidence>
<feature type="chain" id="PRO_5010332148" evidence="1">
    <location>
        <begin position="26"/>
        <end position="157"/>
    </location>
</feature>
<dbReference type="Proteomes" id="UP000000560">
    <property type="component" value="Chromosome II"/>
</dbReference>
<sequence length="157" mass="17020">MGMAWRLFPGSWMDALIMIHGKLIALLVCFQPDAGSGGGMTDSLSAYGAAFVLYIVRPFYYEYTSSPSSESAWISSFIVIDNSSPVPPAFCRSLEPPVDPVRPSSLSLILQVRRVSTVNILLSMFGISTSMGVSINARHGPSTPLIVYSLVAEHRSM</sequence>
<reference evidence="3" key="2">
    <citation type="journal article" date="2009" name="Fungal Genet. Biol.">
        <title>The 2008 update of the Aspergillus nidulans genome annotation: a community effort.</title>
        <authorList>
            <person name="Wortman J.R."/>
            <person name="Gilsenan J.M."/>
            <person name="Joardar V."/>
            <person name="Deegan J."/>
            <person name="Clutterbuck J."/>
            <person name="Andersen M.R."/>
            <person name="Archer D."/>
            <person name="Bencina M."/>
            <person name="Braus G."/>
            <person name="Coutinho P."/>
            <person name="von Dohren H."/>
            <person name="Doonan J."/>
            <person name="Driessen A.J."/>
            <person name="Durek P."/>
            <person name="Espeso E."/>
            <person name="Fekete E."/>
            <person name="Flipphi M."/>
            <person name="Estrada C.G."/>
            <person name="Geysens S."/>
            <person name="Goldman G."/>
            <person name="de Groot P.W."/>
            <person name="Hansen K."/>
            <person name="Harris S.D."/>
            <person name="Heinekamp T."/>
            <person name="Helmstaedt K."/>
            <person name="Henrissat B."/>
            <person name="Hofmann G."/>
            <person name="Homan T."/>
            <person name="Horio T."/>
            <person name="Horiuchi H."/>
            <person name="James S."/>
            <person name="Jones M."/>
            <person name="Karaffa L."/>
            <person name="Karanyi Z."/>
            <person name="Kato M."/>
            <person name="Keller N."/>
            <person name="Kelly D.E."/>
            <person name="Kiel J.A."/>
            <person name="Kim J.M."/>
            <person name="van der Klei I.J."/>
            <person name="Klis F.M."/>
            <person name="Kovalchuk A."/>
            <person name="Krasevec N."/>
            <person name="Kubicek C.P."/>
            <person name="Liu B."/>
            <person name="Maccabe A."/>
            <person name="Meyer V."/>
            <person name="Mirabito P."/>
            <person name="Miskei M."/>
            <person name="Mos M."/>
            <person name="Mullins J."/>
            <person name="Nelson D.R."/>
            <person name="Nielsen J."/>
            <person name="Oakley B.R."/>
            <person name="Osmani S.A."/>
            <person name="Pakula T."/>
            <person name="Paszewski A."/>
            <person name="Paulsen I."/>
            <person name="Pilsyk S."/>
            <person name="Pocsi I."/>
            <person name="Punt P.J."/>
            <person name="Ram A.F."/>
            <person name="Ren Q."/>
            <person name="Robellet X."/>
            <person name="Robson G."/>
            <person name="Seiboth B."/>
            <person name="van Solingen P."/>
            <person name="Specht T."/>
            <person name="Sun J."/>
            <person name="Taheri-Talesh N."/>
            <person name="Takeshita N."/>
            <person name="Ussery D."/>
            <person name="vanKuyk P.A."/>
            <person name="Visser H."/>
            <person name="van de Vondervoort P.J."/>
            <person name="de Vries R.P."/>
            <person name="Walton J."/>
            <person name="Xiang X."/>
            <person name="Xiong Y."/>
            <person name="Zeng A.P."/>
            <person name="Brandt B.W."/>
            <person name="Cornell M.J."/>
            <person name="van den Hondel C.A."/>
            <person name="Visser J."/>
            <person name="Oliver S.G."/>
            <person name="Turner G."/>
        </authorList>
    </citation>
    <scope>GENOME REANNOTATION</scope>
    <source>
        <strain evidence="3">FGSC A4 / ATCC 38163 / CBS 112.46 / NRRL 194 / M139</strain>
    </source>
</reference>
<keyword evidence="3" id="KW-1185">Reference proteome</keyword>
<gene>
    <name evidence="2" type="ORF">ANIA_03713</name>
</gene>
<dbReference type="VEuPathDB" id="FungiDB:AN3713"/>
<name>Q5B6W7_EMENI</name>
<keyword evidence="1" id="KW-0732">Signal</keyword>
<dbReference type="InParanoid" id="Q5B6W7"/>
<proteinExistence type="predicted"/>
<evidence type="ECO:0000313" key="2">
    <source>
        <dbReference type="EMBL" id="CBF75553.1"/>
    </source>
</evidence>